<gene>
    <name evidence="1" type="ORF">EET67_23810</name>
</gene>
<dbReference type="RefSeq" id="WP_128628724.1">
    <property type="nucleotide sequence ID" value="NZ_RKST01000049.1"/>
</dbReference>
<reference evidence="1 2" key="1">
    <citation type="submission" date="2018-11" db="EMBL/GenBank/DDBJ databases">
        <title>Pseudaminobacter arsenicus sp. nov., an arsenic-resistant bacterium isolated from arsenic-rich aquifers.</title>
        <authorList>
            <person name="Mu Y."/>
        </authorList>
    </citation>
    <scope>NUCLEOTIDE SEQUENCE [LARGE SCALE GENOMIC DNA]</scope>
    <source>
        <strain evidence="1 2">CB3</strain>
    </source>
</reference>
<organism evidence="1 2">
    <name type="scientific">Borborobacter arsenicus</name>
    <dbReference type="NCBI Taxonomy" id="1851146"/>
    <lineage>
        <taxon>Bacteria</taxon>
        <taxon>Pseudomonadati</taxon>
        <taxon>Pseudomonadota</taxon>
        <taxon>Alphaproteobacteria</taxon>
        <taxon>Hyphomicrobiales</taxon>
        <taxon>Phyllobacteriaceae</taxon>
        <taxon>Borborobacter</taxon>
    </lineage>
</organism>
<accession>A0A432UZI5</accession>
<dbReference type="Proteomes" id="UP000281647">
    <property type="component" value="Unassembled WGS sequence"/>
</dbReference>
<dbReference type="EMBL" id="RKST01000049">
    <property type="protein sequence ID" value="RUM95339.1"/>
    <property type="molecule type" value="Genomic_DNA"/>
</dbReference>
<proteinExistence type="predicted"/>
<dbReference type="AlphaFoldDB" id="A0A432UZI5"/>
<dbReference type="InterPro" id="IPR010982">
    <property type="entry name" value="Lambda_DNA-bd_dom_sf"/>
</dbReference>
<protein>
    <submittedName>
        <fullName evidence="1">XRE family transcriptional regulator</fullName>
    </submittedName>
</protein>
<dbReference type="Gene3D" id="1.10.260.40">
    <property type="entry name" value="lambda repressor-like DNA-binding domains"/>
    <property type="match status" value="1"/>
</dbReference>
<keyword evidence="2" id="KW-1185">Reference proteome</keyword>
<evidence type="ECO:0000313" key="2">
    <source>
        <dbReference type="Proteomes" id="UP000281647"/>
    </source>
</evidence>
<name>A0A432UZI5_9HYPH</name>
<comment type="caution">
    <text evidence="1">The sequence shown here is derived from an EMBL/GenBank/DDBJ whole genome shotgun (WGS) entry which is preliminary data.</text>
</comment>
<dbReference type="SUPFAM" id="SSF47413">
    <property type="entry name" value="lambda repressor-like DNA-binding domains"/>
    <property type="match status" value="1"/>
</dbReference>
<evidence type="ECO:0000313" key="1">
    <source>
        <dbReference type="EMBL" id="RUM95339.1"/>
    </source>
</evidence>
<dbReference type="GO" id="GO:0003677">
    <property type="term" value="F:DNA binding"/>
    <property type="evidence" value="ECO:0007669"/>
    <property type="project" value="InterPro"/>
</dbReference>
<sequence>MIESDSTEHATASITGEITKRRKLFFLTNLSVVLRADDDGMTFAVTGNKNSSRIIPYRRLQSAAVSNLFGRRRVLLYADTGVEAIRCHAPESKIQEFCDFINSRIVAAERKPIAARFSLTKTEVPREQQRLFSPHVDYRSALETLFDQGESTDDLLETLEKEISSLNTLKTTIKAAKHTKRASIPIVTSKEDGFSLFGNSNSYRLDIFLKDFNTKKAIVTGATIGVLSLSLWLLLNLPQMQPTIPEALSIPEQSTSSSEPELLSDVERPESRPRVLLHLITMMQDEEKYRFLIETLKLKRVAAGLDLGTLASRLGWETKKIEALESGAQRATPTEIIELTLAIKTDLIELTGFSQ</sequence>